<feature type="compositionally biased region" description="Basic and acidic residues" evidence="2">
    <location>
        <begin position="74"/>
        <end position="87"/>
    </location>
</feature>
<gene>
    <name evidence="4 5 6" type="primary">LOC107067129</name>
</gene>
<proteinExistence type="predicted"/>
<dbReference type="RefSeq" id="XP_015177842.1">
    <property type="nucleotide sequence ID" value="XM_015322356.1"/>
</dbReference>
<dbReference type="Proteomes" id="UP000694924">
    <property type="component" value="Unplaced"/>
</dbReference>
<evidence type="ECO:0000313" key="3">
    <source>
        <dbReference type="Proteomes" id="UP000694924"/>
    </source>
</evidence>
<feature type="region of interest" description="Disordered" evidence="2">
    <location>
        <begin position="647"/>
        <end position="671"/>
    </location>
</feature>
<feature type="region of interest" description="Disordered" evidence="2">
    <location>
        <begin position="57"/>
        <end position="87"/>
    </location>
</feature>
<evidence type="ECO:0000256" key="1">
    <source>
        <dbReference type="SAM" id="Coils"/>
    </source>
</evidence>
<protein>
    <submittedName>
        <fullName evidence="4 5">Abnormal long morphology protein 1-like</fullName>
    </submittedName>
</protein>
<name>A0ABM1ICA4_POLDO</name>
<keyword evidence="3" id="KW-1185">Reference proteome</keyword>
<sequence length="686" mass="78763">MSNKIEETCKTLDQCNGYSSDNIQNPSDNQHIFQNAFPSKLVLDNYNTILEVKIKKKTSKPAEKMVSSTYNREQNTEERQRSNGEHRQNWLQDLQEHTRPYLKKNLQNLSSKNQHTKKISSSECKDNKKLSTPQQKLRYKSNSFNKQLDEVPVKQVPLQKISKEHVKKSQQTGFSSSSASTKCIKCTKSVLVIDEEVQCGGIFDSSYDKYNSLNPVRTLGFLMKELERLIKDEESSIILTKMEQMLIRIPIEFTKSTTTTDLHVLTPHTILDEKTVEIEKMCKQVNTVCGSLREERNALKRDVEKHSKLLEEAQRKQLDSDSTISKLKEQLNEALKTIESKDEVISELQTKLTELRTDLNKQIELTRQSHLELQNVMLERDKLSVINSHKDSQFNEYHHNVMKEFQNEIKDWLDLFKEAIIKEKNANLHGSLVQHGFSCSSPSPTSSDRSNIPTSWNGSLEVSVSLIDDKKKKATSKKGNLLIPSYSRITEQDTAETIMEEINESKNNRDSSQLEFISLPPGESTSFRSYKDQECLDESGINKDKDYLFPSKSKLSDCVQQFVDADSTKSSVPCINENDNENKTYKKHLSKIRKTLQFDNKNKNHDNESIEDSCTFRETNVSGDIITSNISERFEAMFDEVRRKPRISVNVPSPPRNYPHPDWTDSTLPSSVSVDSELNIDQPNII</sequence>
<evidence type="ECO:0000256" key="2">
    <source>
        <dbReference type="SAM" id="MobiDB-lite"/>
    </source>
</evidence>
<accession>A0ABM1ICA4</accession>
<evidence type="ECO:0000313" key="6">
    <source>
        <dbReference type="RefSeq" id="XP_015177842.1"/>
    </source>
</evidence>
<evidence type="ECO:0000313" key="5">
    <source>
        <dbReference type="RefSeq" id="XP_015177841.1"/>
    </source>
</evidence>
<organism evidence="3 5">
    <name type="scientific">Polistes dominula</name>
    <name type="common">European paper wasp</name>
    <name type="synonym">Vespa dominula</name>
    <dbReference type="NCBI Taxonomy" id="743375"/>
    <lineage>
        <taxon>Eukaryota</taxon>
        <taxon>Metazoa</taxon>
        <taxon>Ecdysozoa</taxon>
        <taxon>Arthropoda</taxon>
        <taxon>Hexapoda</taxon>
        <taxon>Insecta</taxon>
        <taxon>Pterygota</taxon>
        <taxon>Neoptera</taxon>
        <taxon>Endopterygota</taxon>
        <taxon>Hymenoptera</taxon>
        <taxon>Apocrita</taxon>
        <taxon>Aculeata</taxon>
        <taxon>Vespoidea</taxon>
        <taxon>Vespidae</taxon>
        <taxon>Polistinae</taxon>
        <taxon>Polistini</taxon>
        <taxon>Polistes</taxon>
    </lineage>
</organism>
<dbReference type="GeneID" id="107067129"/>
<feature type="region of interest" description="Disordered" evidence="2">
    <location>
        <begin position="107"/>
        <end position="138"/>
    </location>
</feature>
<dbReference type="RefSeq" id="XP_015177841.1">
    <property type="nucleotide sequence ID" value="XM_015322355.1"/>
</dbReference>
<keyword evidence="1" id="KW-0175">Coiled coil</keyword>
<feature type="coiled-coil region" evidence="1">
    <location>
        <begin position="289"/>
        <end position="365"/>
    </location>
</feature>
<evidence type="ECO:0000313" key="4">
    <source>
        <dbReference type="RefSeq" id="XP_015177840.1"/>
    </source>
</evidence>
<dbReference type="RefSeq" id="XP_015177840.1">
    <property type="nucleotide sequence ID" value="XM_015322354.1"/>
</dbReference>
<reference evidence="4 5" key="1">
    <citation type="submission" date="2025-05" db="UniProtKB">
        <authorList>
            <consortium name="RefSeq"/>
        </authorList>
    </citation>
    <scope>IDENTIFICATION</scope>
    <source>
        <tissue evidence="4 5">Whole body</tissue>
    </source>
</reference>